<evidence type="ECO:0000313" key="2">
    <source>
        <dbReference type="EMBL" id="KAK8059431.1"/>
    </source>
</evidence>
<comment type="caution">
    <text evidence="2">The sequence shown here is derived from an EMBL/GenBank/DDBJ whole genome shotgun (WGS) entry which is preliminary data.</text>
</comment>
<feature type="region of interest" description="Disordered" evidence="1">
    <location>
        <begin position="25"/>
        <end position="96"/>
    </location>
</feature>
<reference evidence="2 3" key="1">
    <citation type="submission" date="2023-01" db="EMBL/GenBank/DDBJ databases">
        <title>Analysis of 21 Apiospora genomes using comparative genomics revels a genus with tremendous synthesis potential of carbohydrate active enzymes and secondary metabolites.</title>
        <authorList>
            <person name="Sorensen T."/>
        </authorList>
    </citation>
    <scope>NUCLEOTIDE SEQUENCE [LARGE SCALE GENOMIC DNA]</scope>
    <source>
        <strain evidence="2 3">CBS 83171</strain>
    </source>
</reference>
<dbReference type="Proteomes" id="UP001446871">
    <property type="component" value="Unassembled WGS sequence"/>
</dbReference>
<evidence type="ECO:0000256" key="1">
    <source>
        <dbReference type="SAM" id="MobiDB-lite"/>
    </source>
</evidence>
<feature type="compositionally biased region" description="Polar residues" evidence="1">
    <location>
        <begin position="27"/>
        <end position="46"/>
    </location>
</feature>
<accession>A0ABR1UKI2</accession>
<protein>
    <submittedName>
        <fullName evidence="2">Uncharacterized protein</fullName>
    </submittedName>
</protein>
<sequence length="121" mass="12394">MYSQALRTASRSAFRVSAFAAPAARPISTTAARMGSTDTSHATGSSAVPGKIQEKAPKAVEDALPDSVHPTGASGAVGSANKTHAKGDGAESIFPKKVQEIVPESIERALPNAIHNTGDKK</sequence>
<gene>
    <name evidence="2" type="ORF">PG996_009361</name>
</gene>
<organism evidence="2 3">
    <name type="scientific">Apiospora saccharicola</name>
    <dbReference type="NCBI Taxonomy" id="335842"/>
    <lineage>
        <taxon>Eukaryota</taxon>
        <taxon>Fungi</taxon>
        <taxon>Dikarya</taxon>
        <taxon>Ascomycota</taxon>
        <taxon>Pezizomycotina</taxon>
        <taxon>Sordariomycetes</taxon>
        <taxon>Xylariomycetidae</taxon>
        <taxon>Amphisphaeriales</taxon>
        <taxon>Apiosporaceae</taxon>
        <taxon>Apiospora</taxon>
    </lineage>
</organism>
<keyword evidence="3" id="KW-1185">Reference proteome</keyword>
<name>A0ABR1UKI2_9PEZI</name>
<proteinExistence type="predicted"/>
<feature type="compositionally biased region" description="Basic and acidic residues" evidence="1">
    <location>
        <begin position="52"/>
        <end position="61"/>
    </location>
</feature>
<dbReference type="EMBL" id="JAQQWM010000006">
    <property type="protein sequence ID" value="KAK8059431.1"/>
    <property type="molecule type" value="Genomic_DNA"/>
</dbReference>
<evidence type="ECO:0000313" key="3">
    <source>
        <dbReference type="Proteomes" id="UP001446871"/>
    </source>
</evidence>